<evidence type="ECO:0000313" key="1">
    <source>
        <dbReference type="EMBL" id="GAA0148978.1"/>
    </source>
</evidence>
<dbReference type="AlphaFoldDB" id="A0AAV3PCY3"/>
<gene>
    <name evidence="1" type="ORF">LIER_36839</name>
</gene>
<proteinExistence type="predicted"/>
<name>A0AAV3PCY3_LITER</name>
<accession>A0AAV3PCY3</accession>
<keyword evidence="2" id="KW-1185">Reference proteome</keyword>
<comment type="caution">
    <text evidence="1">The sequence shown here is derived from an EMBL/GenBank/DDBJ whole genome shotgun (WGS) entry which is preliminary data.</text>
</comment>
<dbReference type="EMBL" id="BAABME010017150">
    <property type="protein sequence ID" value="GAA0148978.1"/>
    <property type="molecule type" value="Genomic_DNA"/>
</dbReference>
<dbReference type="Proteomes" id="UP001454036">
    <property type="component" value="Unassembled WGS sequence"/>
</dbReference>
<protein>
    <submittedName>
        <fullName evidence="1">Uncharacterized protein</fullName>
    </submittedName>
</protein>
<reference evidence="1 2" key="1">
    <citation type="submission" date="2024-01" db="EMBL/GenBank/DDBJ databases">
        <title>The complete chloroplast genome sequence of Lithospermum erythrorhizon: insights into the phylogenetic relationship among Boraginaceae species and the maternal lineages of purple gromwells.</title>
        <authorList>
            <person name="Okada T."/>
            <person name="Watanabe K."/>
        </authorList>
    </citation>
    <scope>NUCLEOTIDE SEQUENCE [LARGE SCALE GENOMIC DNA]</scope>
</reference>
<evidence type="ECO:0000313" key="2">
    <source>
        <dbReference type="Proteomes" id="UP001454036"/>
    </source>
</evidence>
<sequence>MKLLDCGYSPGSPQGGSVGARIALSLSPSQQLPLGYGPTGSWPEECPGGEGRCGPSRFCCSSGEGVPTARLPSRQPFEMPRIHAAVLLDFDMNFQDKSGTLPSLAEEYRQRYPVGCLDNTTPLPPTWPDPPPLSRVY</sequence>
<organism evidence="1 2">
    <name type="scientific">Lithospermum erythrorhizon</name>
    <name type="common">Purple gromwell</name>
    <name type="synonym">Lithospermum officinale var. erythrorhizon</name>
    <dbReference type="NCBI Taxonomy" id="34254"/>
    <lineage>
        <taxon>Eukaryota</taxon>
        <taxon>Viridiplantae</taxon>
        <taxon>Streptophyta</taxon>
        <taxon>Embryophyta</taxon>
        <taxon>Tracheophyta</taxon>
        <taxon>Spermatophyta</taxon>
        <taxon>Magnoliopsida</taxon>
        <taxon>eudicotyledons</taxon>
        <taxon>Gunneridae</taxon>
        <taxon>Pentapetalae</taxon>
        <taxon>asterids</taxon>
        <taxon>lamiids</taxon>
        <taxon>Boraginales</taxon>
        <taxon>Boraginaceae</taxon>
        <taxon>Boraginoideae</taxon>
        <taxon>Lithospermeae</taxon>
        <taxon>Lithospermum</taxon>
    </lineage>
</organism>